<evidence type="ECO:0000313" key="3">
    <source>
        <dbReference type="Proteomes" id="UP000316612"/>
    </source>
</evidence>
<proteinExistence type="predicted"/>
<organism evidence="2 3">
    <name type="scientific">Glutamicibacter uratoxydans</name>
    <name type="common">Arthrobacter uratoxydans</name>
    <dbReference type="NCBI Taxonomy" id="43667"/>
    <lineage>
        <taxon>Bacteria</taxon>
        <taxon>Bacillati</taxon>
        <taxon>Actinomycetota</taxon>
        <taxon>Actinomycetes</taxon>
        <taxon>Micrococcales</taxon>
        <taxon>Micrococcaceae</taxon>
        <taxon>Glutamicibacter</taxon>
    </lineage>
</organism>
<gene>
    <name evidence="2" type="ORF">AUR04nite_12060</name>
</gene>
<feature type="domain" description="HD/PDEase" evidence="1">
    <location>
        <begin position="24"/>
        <end position="126"/>
    </location>
</feature>
<evidence type="ECO:0000313" key="2">
    <source>
        <dbReference type="EMBL" id="GED05674.1"/>
    </source>
</evidence>
<keyword evidence="3" id="KW-1185">Reference proteome</keyword>
<dbReference type="GO" id="GO:0016787">
    <property type="term" value="F:hydrolase activity"/>
    <property type="evidence" value="ECO:0007669"/>
    <property type="project" value="UniProtKB-KW"/>
</dbReference>
<dbReference type="Pfam" id="PF13328">
    <property type="entry name" value="HD_4"/>
    <property type="match status" value="1"/>
</dbReference>
<dbReference type="SMART" id="SM00471">
    <property type="entry name" value="HDc"/>
    <property type="match status" value="1"/>
</dbReference>
<name>A0A4Y4DP66_GLUUR</name>
<dbReference type="SUPFAM" id="SSF109604">
    <property type="entry name" value="HD-domain/PDEase-like"/>
    <property type="match status" value="1"/>
</dbReference>
<dbReference type="Gene3D" id="1.10.3210.10">
    <property type="entry name" value="Hypothetical protein af1432"/>
    <property type="match status" value="1"/>
</dbReference>
<comment type="caution">
    <text evidence="2">The sequence shown here is derived from an EMBL/GenBank/DDBJ whole genome shotgun (WGS) entry which is preliminary data.</text>
</comment>
<dbReference type="OrthoDB" id="9802385at2"/>
<keyword evidence="2" id="KW-0378">Hydrolase</keyword>
<reference evidence="2 3" key="1">
    <citation type="submission" date="2019-06" db="EMBL/GenBank/DDBJ databases">
        <title>Whole genome shotgun sequence of Glutamicibacter uratoxydans NBRC 15515.</title>
        <authorList>
            <person name="Hosoyama A."/>
            <person name="Uohara A."/>
            <person name="Ohji S."/>
            <person name="Ichikawa N."/>
        </authorList>
    </citation>
    <scope>NUCLEOTIDE SEQUENCE [LARGE SCALE GENOMIC DNA]</scope>
    <source>
        <strain evidence="2 3">NBRC 15515</strain>
    </source>
</reference>
<dbReference type="RefSeq" id="WP_141362985.1">
    <property type="nucleotide sequence ID" value="NZ_BAAAJL010000007.1"/>
</dbReference>
<dbReference type="InterPro" id="IPR003607">
    <property type="entry name" value="HD/PDEase_dom"/>
</dbReference>
<dbReference type="AlphaFoldDB" id="A0A4Y4DP66"/>
<dbReference type="EMBL" id="BJNY01000006">
    <property type="protein sequence ID" value="GED05674.1"/>
    <property type="molecule type" value="Genomic_DNA"/>
</dbReference>
<dbReference type="Proteomes" id="UP000316612">
    <property type="component" value="Unassembled WGS sequence"/>
</dbReference>
<evidence type="ECO:0000259" key="1">
    <source>
        <dbReference type="SMART" id="SM00471"/>
    </source>
</evidence>
<accession>A0A4Y4DP66</accession>
<sequence>MPTPEVELAKSIATEAHDGQVDKLGAAYIGHPARVAGHANRLGGSEQAVATAWLHDVIEDTSITALDLLKKGISNEVVSAVELLSKIPGQSMEEYCQGIRSNPLALLVKEADLADNTDPARTALLDDATRERLAAKYAKTRRLLGLV</sequence>
<protein>
    <submittedName>
        <fullName evidence="2">Phosphohydrolase</fullName>
    </submittedName>
</protein>